<feature type="region of interest" description="Disordered" evidence="1">
    <location>
        <begin position="131"/>
        <end position="155"/>
    </location>
</feature>
<proteinExistence type="predicted"/>
<feature type="compositionally biased region" description="Polar residues" evidence="1">
    <location>
        <begin position="282"/>
        <end position="298"/>
    </location>
</feature>
<gene>
    <name evidence="2" type="ORF">EGW08_017777</name>
</gene>
<organism evidence="2 3">
    <name type="scientific">Elysia chlorotica</name>
    <name type="common">Eastern emerald elysia</name>
    <name type="synonym">Sea slug</name>
    <dbReference type="NCBI Taxonomy" id="188477"/>
    <lineage>
        <taxon>Eukaryota</taxon>
        <taxon>Metazoa</taxon>
        <taxon>Spiralia</taxon>
        <taxon>Lophotrochozoa</taxon>
        <taxon>Mollusca</taxon>
        <taxon>Gastropoda</taxon>
        <taxon>Heterobranchia</taxon>
        <taxon>Euthyneura</taxon>
        <taxon>Panpulmonata</taxon>
        <taxon>Sacoglossa</taxon>
        <taxon>Placobranchoidea</taxon>
        <taxon>Plakobranchidae</taxon>
        <taxon>Elysia</taxon>
    </lineage>
</organism>
<dbReference type="AlphaFoldDB" id="A0A3S1B2G4"/>
<feature type="region of interest" description="Disordered" evidence="1">
    <location>
        <begin position="282"/>
        <end position="303"/>
    </location>
</feature>
<protein>
    <submittedName>
        <fullName evidence="2">Uncharacterized protein</fullName>
    </submittedName>
</protein>
<evidence type="ECO:0000256" key="1">
    <source>
        <dbReference type="SAM" id="MobiDB-lite"/>
    </source>
</evidence>
<name>A0A3S1B2G4_ELYCH</name>
<dbReference type="EMBL" id="RQTK01000829">
    <property type="protein sequence ID" value="RUS74461.1"/>
    <property type="molecule type" value="Genomic_DNA"/>
</dbReference>
<evidence type="ECO:0000313" key="2">
    <source>
        <dbReference type="EMBL" id="RUS74461.1"/>
    </source>
</evidence>
<evidence type="ECO:0000313" key="3">
    <source>
        <dbReference type="Proteomes" id="UP000271974"/>
    </source>
</evidence>
<sequence length="345" mass="37753">MQQKVQKTCIDRLNPKIAMSTESQDRQLELEKAVAVLEGCLAAEDAGGLQHPGVSPVKHLPLKKRHSFDFQPVTDTWADRPPVSAGFHLEQNNRSSERQIGLNSHVHLSKLESKTKSLSLARDQRSAQLLVGSSDDKLQGPQDHLTPKPTTYSQTEVQQEVRWSMGSLSSQACEASLSSEGWIMSPVFNACITRLVFCDSRGRRASGQVRRVRELELGARSTEQHLTIWRMRSGLWPWFGGTHGEGAEAAEQQGLTLMVPCANNHLDMMICVSSRKARQRLGAQTSGATGGITKTSAEPQGGGSCAGGRVLAFRPGGLISDIAHDDFTQYMTQEIVLPTVQISKD</sequence>
<comment type="caution">
    <text evidence="2">The sequence shown here is derived from an EMBL/GenBank/DDBJ whole genome shotgun (WGS) entry which is preliminary data.</text>
</comment>
<keyword evidence="3" id="KW-1185">Reference proteome</keyword>
<reference evidence="2 3" key="1">
    <citation type="submission" date="2019-01" db="EMBL/GenBank/DDBJ databases">
        <title>A draft genome assembly of the solar-powered sea slug Elysia chlorotica.</title>
        <authorList>
            <person name="Cai H."/>
            <person name="Li Q."/>
            <person name="Fang X."/>
            <person name="Li J."/>
            <person name="Curtis N.E."/>
            <person name="Altenburger A."/>
            <person name="Shibata T."/>
            <person name="Feng M."/>
            <person name="Maeda T."/>
            <person name="Schwartz J.A."/>
            <person name="Shigenobu S."/>
            <person name="Lundholm N."/>
            <person name="Nishiyama T."/>
            <person name="Yang H."/>
            <person name="Hasebe M."/>
            <person name="Li S."/>
            <person name="Pierce S.K."/>
            <person name="Wang J."/>
        </authorList>
    </citation>
    <scope>NUCLEOTIDE SEQUENCE [LARGE SCALE GENOMIC DNA]</scope>
    <source>
        <strain evidence="2">EC2010</strain>
        <tissue evidence="2">Whole organism of an adult</tissue>
    </source>
</reference>
<dbReference type="Proteomes" id="UP000271974">
    <property type="component" value="Unassembled WGS sequence"/>
</dbReference>
<accession>A0A3S1B2G4</accession>